<feature type="domain" description="CBM39" evidence="6">
    <location>
        <begin position="24"/>
        <end position="118"/>
    </location>
</feature>
<dbReference type="Gene3D" id="2.60.40.2140">
    <property type="entry name" value="Beta-1,3-glucan-recognition protein, N-terminal domain"/>
    <property type="match status" value="1"/>
</dbReference>
<accession>A0A0A1XNH8</accession>
<keyword evidence="2" id="KW-0399">Innate immunity</keyword>
<dbReference type="GO" id="GO:0005975">
    <property type="term" value="P:carbohydrate metabolic process"/>
    <property type="evidence" value="ECO:0007669"/>
    <property type="project" value="InterPro"/>
</dbReference>
<dbReference type="InterPro" id="IPR031756">
    <property type="entry name" value="BGBP_N"/>
</dbReference>
<sequence>MRFSLCCISFVWLCCYGVQNVFAYKIPQIKLELIGDKFNVSIPDEDGISMAIFNIEINEQCPVLVDMVTAQRGGFWRSEHAANKLKRNDKVKINVLVTHKDGLFSRTDSVQVSDRLTLTYETIKEAENPIDTCAANIATNLVNRETETKVKKNGKELRRIFKRDELIFEELFEKQDLPNWTYAKFIHSNAIGDQSEDFTALSKANAEVYNGKLFITPSISSKLGTNSRFNVSDCRSPACYEGSHFTCKYEKSKERAYEYPAPVNSARISTNGTFSFTYGRIEINATLPNGDWLFPYIMLMPDKLNCAMRKQIRIAFATSADLESKRLRGGPVILQARENTQSAKLYFTRLSHMAVNTNFNVDGFHNFTMVWTSQGMSWYVDRKQYACSINNGEYAEPYHIVLGVGAGGNLEFEDTTSKPWRNGYNTAFTFFHRSFTGCCARQNHRKACVQINKNNKNVKKERMCSREWGPQATMAVESVRVFAV</sequence>
<evidence type="ECO:0000259" key="6">
    <source>
        <dbReference type="PROSITE" id="PS51969"/>
    </source>
</evidence>
<evidence type="ECO:0000256" key="2">
    <source>
        <dbReference type="ARBA" id="ARBA00022588"/>
    </source>
</evidence>
<feature type="chain" id="PRO_5001983575" evidence="4">
    <location>
        <begin position="24"/>
        <end position="484"/>
    </location>
</feature>
<comment type="similarity">
    <text evidence="1">Belongs to the insect beta-1,3-glucan binding protein family.</text>
</comment>
<dbReference type="PANTHER" id="PTHR10963:SF60">
    <property type="entry name" value="GRAM-NEGATIVE BACTERIA-BINDING PROTEIN 1-RELATED"/>
    <property type="match status" value="1"/>
</dbReference>
<dbReference type="Pfam" id="PF15886">
    <property type="entry name" value="CBM39"/>
    <property type="match status" value="1"/>
</dbReference>
<dbReference type="InterPro" id="IPR050546">
    <property type="entry name" value="Glycosyl_Hydrlase_16"/>
</dbReference>
<evidence type="ECO:0000256" key="3">
    <source>
        <dbReference type="ARBA" id="ARBA00022859"/>
    </source>
</evidence>
<dbReference type="PROSITE" id="PS51969">
    <property type="entry name" value="CBM39"/>
    <property type="match status" value="1"/>
</dbReference>
<dbReference type="PROSITE" id="PS51762">
    <property type="entry name" value="GH16_2"/>
    <property type="match status" value="1"/>
</dbReference>
<dbReference type="InterPro" id="IPR043030">
    <property type="entry name" value="BGBP_N_sf"/>
</dbReference>
<keyword evidence="4" id="KW-0732">Signal</keyword>
<protein>
    <submittedName>
        <fullName evidence="7">Gram-negative bacteria-binding protein 2</fullName>
    </submittedName>
</protein>
<dbReference type="EMBL" id="GBXI01001433">
    <property type="protein sequence ID" value="JAD12859.1"/>
    <property type="molecule type" value="Transcribed_RNA"/>
</dbReference>
<name>A0A0A1XNH8_ZEUCU</name>
<reference evidence="7" key="1">
    <citation type="submission" date="2014-11" db="EMBL/GenBank/DDBJ databases">
        <authorList>
            <person name="Geib S."/>
        </authorList>
    </citation>
    <scope>NUCLEOTIDE SEQUENCE</scope>
</reference>
<proteinExistence type="inferred from homology"/>
<dbReference type="Gene3D" id="2.60.120.200">
    <property type="match status" value="1"/>
</dbReference>
<dbReference type="InterPro" id="IPR013320">
    <property type="entry name" value="ConA-like_dom_sf"/>
</dbReference>
<evidence type="ECO:0000259" key="5">
    <source>
        <dbReference type="PROSITE" id="PS51762"/>
    </source>
</evidence>
<dbReference type="SUPFAM" id="SSF49899">
    <property type="entry name" value="Concanavalin A-like lectins/glucanases"/>
    <property type="match status" value="1"/>
</dbReference>
<dbReference type="AlphaFoldDB" id="A0A0A1XNH8"/>
<evidence type="ECO:0000256" key="1">
    <source>
        <dbReference type="ARBA" id="ARBA00008781"/>
    </source>
</evidence>
<organism evidence="7">
    <name type="scientific">Zeugodacus cucurbitae</name>
    <name type="common">Melon fruit fly</name>
    <name type="synonym">Bactrocera cucurbitae</name>
    <dbReference type="NCBI Taxonomy" id="28588"/>
    <lineage>
        <taxon>Eukaryota</taxon>
        <taxon>Metazoa</taxon>
        <taxon>Ecdysozoa</taxon>
        <taxon>Arthropoda</taxon>
        <taxon>Hexapoda</taxon>
        <taxon>Insecta</taxon>
        <taxon>Pterygota</taxon>
        <taxon>Neoptera</taxon>
        <taxon>Endopterygota</taxon>
        <taxon>Diptera</taxon>
        <taxon>Brachycera</taxon>
        <taxon>Muscomorpha</taxon>
        <taxon>Tephritoidea</taxon>
        <taxon>Tephritidae</taxon>
        <taxon>Zeugodacus</taxon>
        <taxon>Zeugodacus</taxon>
    </lineage>
</organism>
<evidence type="ECO:0000256" key="4">
    <source>
        <dbReference type="SAM" id="SignalP"/>
    </source>
</evidence>
<keyword evidence="3" id="KW-0391">Immunity</keyword>
<feature type="signal peptide" evidence="4">
    <location>
        <begin position="1"/>
        <end position="23"/>
    </location>
</feature>
<gene>
    <name evidence="7" type="primary">GNBP2_2</name>
    <name evidence="7" type="ORF">g.39986</name>
</gene>
<dbReference type="InterPro" id="IPR000757">
    <property type="entry name" value="Beta-glucanase-like"/>
</dbReference>
<dbReference type="GO" id="GO:0030246">
    <property type="term" value="F:carbohydrate binding"/>
    <property type="evidence" value="ECO:0007669"/>
    <property type="project" value="InterPro"/>
</dbReference>
<dbReference type="GO" id="GO:0004553">
    <property type="term" value="F:hydrolase activity, hydrolyzing O-glycosyl compounds"/>
    <property type="evidence" value="ECO:0007669"/>
    <property type="project" value="InterPro"/>
</dbReference>
<evidence type="ECO:0000313" key="7">
    <source>
        <dbReference type="EMBL" id="JAD12859.1"/>
    </source>
</evidence>
<feature type="domain" description="GH16" evidence="5">
    <location>
        <begin position="155"/>
        <end position="484"/>
    </location>
</feature>
<dbReference type="GO" id="GO:0045087">
    <property type="term" value="P:innate immune response"/>
    <property type="evidence" value="ECO:0007669"/>
    <property type="project" value="UniProtKB-KW"/>
</dbReference>
<dbReference type="PANTHER" id="PTHR10963">
    <property type="entry name" value="GLYCOSYL HYDROLASE-RELATED"/>
    <property type="match status" value="1"/>
</dbReference>
<reference evidence="7" key="2">
    <citation type="journal article" date="2015" name="Gigascience">
        <title>Reconstructing a comprehensive transcriptome assembly of a white-pupal translocated strain of the pest fruit fly Bactrocera cucurbitae.</title>
        <authorList>
            <person name="Sim S.B."/>
            <person name="Calla B."/>
            <person name="Hall B."/>
            <person name="DeRego T."/>
            <person name="Geib S.M."/>
        </authorList>
    </citation>
    <scope>NUCLEOTIDE SEQUENCE</scope>
</reference>